<dbReference type="NCBIfam" id="TIGR03588">
    <property type="entry name" value="PseC"/>
    <property type="match status" value="1"/>
</dbReference>
<dbReference type="CDD" id="cd00616">
    <property type="entry name" value="AHBA_syn"/>
    <property type="match status" value="1"/>
</dbReference>
<dbReference type="Gene3D" id="3.40.640.10">
    <property type="entry name" value="Type I PLP-dependent aspartate aminotransferase-like (Major domain)"/>
    <property type="match status" value="1"/>
</dbReference>
<dbReference type="Proteomes" id="UP000186736">
    <property type="component" value="Unassembled WGS sequence"/>
</dbReference>
<dbReference type="GO" id="GO:0008483">
    <property type="term" value="F:transaminase activity"/>
    <property type="evidence" value="ECO:0007669"/>
    <property type="project" value="UniProtKB-KW"/>
</dbReference>
<dbReference type="InterPro" id="IPR015424">
    <property type="entry name" value="PyrdxlP-dep_Trfase"/>
</dbReference>
<dbReference type="InterPro" id="IPR020026">
    <property type="entry name" value="PseC"/>
</dbReference>
<dbReference type="EMBL" id="MKZO01000012">
    <property type="protein sequence ID" value="OLS63526.1"/>
    <property type="molecule type" value="Genomic_DNA"/>
</dbReference>
<keyword evidence="6" id="KW-0032">Aminotransferase</keyword>
<dbReference type="InterPro" id="IPR015422">
    <property type="entry name" value="PyrdxlP-dep_Trfase_small"/>
</dbReference>
<proteinExistence type="inferred from homology"/>
<dbReference type="Gene3D" id="3.90.1150.10">
    <property type="entry name" value="Aspartate Aminotransferase, domain 1"/>
    <property type="match status" value="1"/>
</dbReference>
<evidence type="ECO:0000256" key="5">
    <source>
        <dbReference type="RuleBase" id="RU004508"/>
    </source>
</evidence>
<comment type="similarity">
    <text evidence="2 5">Belongs to the DegT/DnrJ/EryC1 family.</text>
</comment>
<dbReference type="RefSeq" id="WP_075802662.1">
    <property type="nucleotide sequence ID" value="NZ_MKZO01000012.1"/>
</dbReference>
<dbReference type="PIRSF" id="PIRSF000390">
    <property type="entry name" value="PLP_StrS"/>
    <property type="match status" value="1"/>
</dbReference>
<feature type="active site" description="Proton acceptor" evidence="3">
    <location>
        <position position="188"/>
    </location>
</feature>
<dbReference type="InterPro" id="IPR000653">
    <property type="entry name" value="DegT/StrS_aminotransferase"/>
</dbReference>
<dbReference type="OrthoDB" id="9804264at2"/>
<dbReference type="EC" id="2.6.1.92" evidence="6"/>
<dbReference type="PANTHER" id="PTHR30244:SF34">
    <property type="entry name" value="DTDP-4-AMINO-4,6-DIDEOXYGALACTOSE TRANSAMINASE"/>
    <property type="match status" value="1"/>
</dbReference>
<accession>A0A1Q9R804</accession>
<dbReference type="InterPro" id="IPR015421">
    <property type="entry name" value="PyrdxlP-dep_Trfase_major"/>
</dbReference>
<dbReference type="Pfam" id="PF01041">
    <property type="entry name" value="DegT_DnrJ_EryC1"/>
    <property type="match status" value="1"/>
</dbReference>
<dbReference type="GO" id="GO:0000271">
    <property type="term" value="P:polysaccharide biosynthetic process"/>
    <property type="evidence" value="ECO:0007669"/>
    <property type="project" value="TreeGrafter"/>
</dbReference>
<evidence type="ECO:0000256" key="1">
    <source>
        <dbReference type="ARBA" id="ARBA00022898"/>
    </source>
</evidence>
<name>A0A1Q9R804_PSEPU</name>
<dbReference type="PANTHER" id="PTHR30244">
    <property type="entry name" value="TRANSAMINASE"/>
    <property type="match status" value="1"/>
</dbReference>
<feature type="modified residue" description="N6-(pyridoxal phosphate)lysine" evidence="4">
    <location>
        <position position="188"/>
    </location>
</feature>
<dbReference type="AlphaFoldDB" id="A0A1Q9R804"/>
<sequence>MIPYGRQNVDQADIDAVVEVLRSDWLTQGPTLERFERAVAERCHAVHAVAVCNATAGLHLACLAAGLGEGDLLWTSPNSFVASANCARYCGADVDFVDIDSLTWNLDVRALADKLERARAAGRLPKVLVAVAFSGQSCAMREIARLAREYGFRVIEDAAHAFGASYAGEPVGSGRYADLTVFSFHPVKIITSGEGGMVLCNSPEMAQRLRDLRSHGITRDPARMTEASHGGWYYQQTELGFNYRMCDIQAALGLSQLQRLDDFLGRRRQLAARYQQLLSDLPLQLPAAQEQAVSAWHLYVVRLHEGLEARHREIFQGLRDAGIGVNLHYIPIHLQPYYRDLGFKDGDFPEAERYYRQAISLPLFPDLTEAQQDQVVETLRRVLA</sequence>
<comment type="caution">
    <text evidence="6">The sequence shown here is derived from an EMBL/GenBank/DDBJ whole genome shotgun (WGS) entry which is preliminary data.</text>
</comment>
<protein>
    <submittedName>
        <fullName evidence="6">UDP-4-amino-4, 6-dideoxy-N-acetyl-beta-L-altrosamine transaminase</fullName>
        <ecNumber evidence="6">2.6.1.92</ecNumber>
    </submittedName>
</protein>
<evidence type="ECO:0000313" key="6">
    <source>
        <dbReference type="EMBL" id="OLS63526.1"/>
    </source>
</evidence>
<reference evidence="6 7" key="1">
    <citation type="submission" date="2016-10" db="EMBL/GenBank/DDBJ databases">
        <title>Genome Sequence of Pseudomonas putida GM4FR.</title>
        <authorList>
            <person name="Poehlein A."/>
            <person name="Wemheuer F."/>
            <person name="Hollensteiner J."/>
            <person name="Wemheuer B."/>
        </authorList>
    </citation>
    <scope>NUCLEOTIDE SEQUENCE [LARGE SCALE GENOMIC DNA]</scope>
    <source>
        <strain evidence="6 7">GM4FR</strain>
    </source>
</reference>
<keyword evidence="6" id="KW-0808">Transferase</keyword>
<evidence type="ECO:0000256" key="2">
    <source>
        <dbReference type="ARBA" id="ARBA00037999"/>
    </source>
</evidence>
<organism evidence="6 7">
    <name type="scientific">Pseudomonas putida</name>
    <name type="common">Arthrobacter siderocapsulatus</name>
    <dbReference type="NCBI Taxonomy" id="303"/>
    <lineage>
        <taxon>Bacteria</taxon>
        <taxon>Pseudomonadati</taxon>
        <taxon>Pseudomonadota</taxon>
        <taxon>Gammaproteobacteria</taxon>
        <taxon>Pseudomonadales</taxon>
        <taxon>Pseudomonadaceae</taxon>
        <taxon>Pseudomonas</taxon>
    </lineage>
</organism>
<dbReference type="SUPFAM" id="SSF53383">
    <property type="entry name" value="PLP-dependent transferases"/>
    <property type="match status" value="1"/>
</dbReference>
<keyword evidence="1 4" id="KW-0663">Pyridoxal phosphate</keyword>
<evidence type="ECO:0000313" key="7">
    <source>
        <dbReference type="Proteomes" id="UP000186736"/>
    </source>
</evidence>
<evidence type="ECO:0000256" key="4">
    <source>
        <dbReference type="PIRSR" id="PIRSR000390-2"/>
    </source>
</evidence>
<dbReference type="GO" id="GO:0030170">
    <property type="term" value="F:pyridoxal phosphate binding"/>
    <property type="evidence" value="ECO:0007669"/>
    <property type="project" value="TreeGrafter"/>
</dbReference>
<evidence type="ECO:0000256" key="3">
    <source>
        <dbReference type="PIRSR" id="PIRSR000390-1"/>
    </source>
</evidence>
<gene>
    <name evidence="6" type="primary">pseC</name>
    <name evidence="6" type="ORF">PSEMO_16650</name>
</gene>